<evidence type="ECO:0000313" key="2">
    <source>
        <dbReference type="Proteomes" id="UP000243255"/>
    </source>
</evidence>
<organism evidence="1 2">
    <name type="scientific">Asaccharospora irregularis DSM 2635</name>
    <dbReference type="NCBI Taxonomy" id="1121321"/>
    <lineage>
        <taxon>Bacteria</taxon>
        <taxon>Bacillati</taxon>
        <taxon>Bacillota</taxon>
        <taxon>Clostridia</taxon>
        <taxon>Peptostreptococcales</taxon>
        <taxon>Peptostreptococcaceae</taxon>
        <taxon>Asaccharospora</taxon>
    </lineage>
</organism>
<evidence type="ECO:0008006" key="3">
    <source>
        <dbReference type="Google" id="ProtNLM"/>
    </source>
</evidence>
<proteinExistence type="predicted"/>
<dbReference type="AlphaFoldDB" id="A0A1M5QCA9"/>
<dbReference type="Proteomes" id="UP000243255">
    <property type="component" value="Unassembled WGS sequence"/>
</dbReference>
<dbReference type="OrthoDB" id="1743319at2"/>
<accession>A0A1M5QCA9</accession>
<protein>
    <recommendedName>
        <fullName evidence="3">Repeat domain-containing protein</fullName>
    </recommendedName>
</protein>
<dbReference type="STRING" id="1121321.SAMN04488530_1202"/>
<keyword evidence="2" id="KW-1185">Reference proteome</keyword>
<dbReference type="RefSeq" id="WP_073126445.1">
    <property type="nucleotide sequence ID" value="NZ_BAABCH010000094.1"/>
</dbReference>
<reference evidence="2" key="1">
    <citation type="submission" date="2016-11" db="EMBL/GenBank/DDBJ databases">
        <authorList>
            <person name="Varghese N."/>
            <person name="Submissions S."/>
        </authorList>
    </citation>
    <scope>NUCLEOTIDE SEQUENCE [LARGE SCALE GENOMIC DNA]</scope>
    <source>
        <strain evidence="2">DSM 2635</strain>
    </source>
</reference>
<sequence>MKLFKLAILAVSTIFLFTGCSEDTQSPEQLAKKPIYNEEKEILYKGINQLLPQNSSLILPSNSKEVGKINKVDLNGDRVKELIVFEKKENLNDNTNEVGFMILSESENEYTDKGNILQEGDSIEYANFYDLDNDGNKEIILVIKENDTTYMHIYNFVDDEIKKICSYGSEWIENSEDFHDMKVKIGYVDDDNILDILILNLNPKNNEMYASIVNFDKNIKLKDYVKFENVKNLNNSYITIDNVAKLTKDKMVKGVILDIPNIKDNTYITQILYLKDGKLYKAFSDYDRNIAKAYYIPAEDINKDGIIDIPIVVGTGNTYNIKSSVNTSWYRWNGKMDESSGLLFTSQIYYSYQYNYKLLIPNNLVNKIIIEPEYSNDNVLFKFYYYDIVNGKPKKLFTISAENKVVADDSKGTGTKTTTVLEETEDYRFVLYPNNIKEMERLDITNSALREYFSLIYE</sequence>
<dbReference type="PROSITE" id="PS51257">
    <property type="entry name" value="PROKAR_LIPOPROTEIN"/>
    <property type="match status" value="1"/>
</dbReference>
<dbReference type="EMBL" id="FQWX01000020">
    <property type="protein sequence ID" value="SHH11409.1"/>
    <property type="molecule type" value="Genomic_DNA"/>
</dbReference>
<evidence type="ECO:0000313" key="1">
    <source>
        <dbReference type="EMBL" id="SHH11409.1"/>
    </source>
</evidence>
<name>A0A1M5QCA9_9FIRM</name>
<gene>
    <name evidence="1" type="ORF">SAMN04488530_1202</name>
</gene>
<dbReference type="InterPro" id="IPR028994">
    <property type="entry name" value="Integrin_alpha_N"/>
</dbReference>
<dbReference type="SUPFAM" id="SSF69318">
    <property type="entry name" value="Integrin alpha N-terminal domain"/>
    <property type="match status" value="1"/>
</dbReference>